<proteinExistence type="predicted"/>
<organism evidence="2 3">
    <name type="scientific">Smittium mucronatum</name>
    <dbReference type="NCBI Taxonomy" id="133383"/>
    <lineage>
        <taxon>Eukaryota</taxon>
        <taxon>Fungi</taxon>
        <taxon>Fungi incertae sedis</taxon>
        <taxon>Zoopagomycota</taxon>
        <taxon>Kickxellomycotina</taxon>
        <taxon>Harpellomycetes</taxon>
        <taxon>Harpellales</taxon>
        <taxon>Legeriomycetaceae</taxon>
        <taxon>Smittium</taxon>
    </lineage>
</organism>
<comment type="caution">
    <text evidence="2">The sequence shown here is derived from an EMBL/GenBank/DDBJ whole genome shotgun (WGS) entry which is preliminary data.</text>
</comment>
<feature type="signal peptide" evidence="1">
    <location>
        <begin position="1"/>
        <end position="27"/>
    </location>
</feature>
<feature type="non-terminal residue" evidence="2">
    <location>
        <position position="37"/>
    </location>
</feature>
<evidence type="ECO:0000313" key="3">
    <source>
        <dbReference type="Proteomes" id="UP000187455"/>
    </source>
</evidence>
<protein>
    <submittedName>
        <fullName evidence="2">Uncharacterized protein</fullName>
    </submittedName>
</protein>
<keyword evidence="3" id="KW-1185">Reference proteome</keyword>
<dbReference type="AlphaFoldDB" id="A0A1R0GQR9"/>
<feature type="chain" id="PRO_5013339824" evidence="1">
    <location>
        <begin position="28"/>
        <end position="37"/>
    </location>
</feature>
<accession>A0A1R0GQR9</accession>
<evidence type="ECO:0000313" key="2">
    <source>
        <dbReference type="EMBL" id="OLY79198.1"/>
    </source>
</evidence>
<dbReference type="PROSITE" id="PS51257">
    <property type="entry name" value="PROKAR_LIPOPROTEIN"/>
    <property type="match status" value="1"/>
</dbReference>
<dbReference type="Proteomes" id="UP000187455">
    <property type="component" value="Unassembled WGS sequence"/>
</dbReference>
<evidence type="ECO:0000256" key="1">
    <source>
        <dbReference type="SAM" id="SignalP"/>
    </source>
</evidence>
<sequence>MERFASSADTSIVRMFSLLFLTSSCSAAGVMSAEGHP</sequence>
<keyword evidence="1" id="KW-0732">Signal</keyword>
<gene>
    <name evidence="2" type="ORF">AYI68_g6739</name>
</gene>
<name>A0A1R0GQR9_9FUNG</name>
<dbReference type="EMBL" id="LSSL01004801">
    <property type="protein sequence ID" value="OLY79198.1"/>
    <property type="molecule type" value="Genomic_DNA"/>
</dbReference>
<reference evidence="2 3" key="1">
    <citation type="journal article" date="2016" name="Mol. Biol. Evol.">
        <title>Genome-Wide Survey of Gut Fungi (Harpellales) Reveals the First Horizontally Transferred Ubiquitin Gene from a Mosquito Host.</title>
        <authorList>
            <person name="Wang Y."/>
            <person name="White M.M."/>
            <person name="Kvist S."/>
            <person name="Moncalvo J.M."/>
        </authorList>
    </citation>
    <scope>NUCLEOTIDE SEQUENCE [LARGE SCALE GENOMIC DNA]</scope>
    <source>
        <strain evidence="2 3">ALG-7-W6</strain>
    </source>
</reference>